<dbReference type="EMBL" id="UYSG01010952">
    <property type="protein sequence ID" value="VDL59917.1"/>
    <property type="molecule type" value="Genomic_DNA"/>
</dbReference>
<sequence length="544" mass="60725">MYNYSFYFPRINLFTQPPSLFLKSEDADEERLLIEAESALDRMEALIKSNASDQLQMSPSHLSRLGRASVDSQMSHNQISGIQQSGTQIHSSSPSNSSSAGSSLSEMDAATSIQQSPVVVVTRDLPPPGSTPIPESNSVKFLLFSLILLQFWCTEVKPLPPLKKPWSLTKKAVVSFLTASGTFIVYKLVVKAPSYEGPEVDLRGKTVVVTEAASRMSRNLLRELAQRKATLILATKSMDDCEDTRHRLMRTVPGIEETYIDCRRLELDSTRSIRRFAGALLVDYPNGIDRLLIHPPGVLTGVIAGDRRPTHDAFEHQLGTNFFSYYLLSRLLIPAMQGSNRDARIIFTIDTRAADFAESVAEKDPNSGSPRLPIDNWNWKEGYTPSAGYQRAQWALRLFADELAKRTAESGPTVLIADPLVNRTSSPKVNNTERSWLSAPWRWLQSIGRSYLTLGYIITRVAPQRVTPTEVMCTVATRDNLGLPQNGGSTTPNDRMVPVYANLKRRKPSDSIDRSEAENLLWMLGEKWTKLDAYPKPVPLPPKF</sequence>
<evidence type="ECO:0000313" key="4">
    <source>
        <dbReference type="EMBL" id="VDL59917.1"/>
    </source>
</evidence>
<reference evidence="6" key="1">
    <citation type="submission" date="2016-04" db="UniProtKB">
        <authorList>
            <consortium name="WormBaseParasite"/>
        </authorList>
    </citation>
    <scope>IDENTIFICATION</scope>
</reference>
<dbReference type="Proteomes" id="UP000274504">
    <property type="component" value="Unassembled WGS sequence"/>
</dbReference>
<dbReference type="GO" id="GO:0016491">
    <property type="term" value="F:oxidoreductase activity"/>
    <property type="evidence" value="ECO:0007669"/>
    <property type="project" value="UniProtKB-KW"/>
</dbReference>
<organism evidence="6">
    <name type="scientific">Hymenolepis diminuta</name>
    <name type="common">Rat tapeworm</name>
    <dbReference type="NCBI Taxonomy" id="6216"/>
    <lineage>
        <taxon>Eukaryota</taxon>
        <taxon>Metazoa</taxon>
        <taxon>Spiralia</taxon>
        <taxon>Lophotrochozoa</taxon>
        <taxon>Platyhelminthes</taxon>
        <taxon>Cestoda</taxon>
        <taxon>Eucestoda</taxon>
        <taxon>Cyclophyllidea</taxon>
        <taxon>Hymenolepididae</taxon>
        <taxon>Hymenolepis</taxon>
    </lineage>
</organism>
<evidence type="ECO:0000313" key="6">
    <source>
        <dbReference type="WBParaSite" id="HDID_0000760101-mRNA-1"/>
    </source>
</evidence>
<feature type="compositionally biased region" description="Low complexity" evidence="3">
    <location>
        <begin position="78"/>
        <end position="105"/>
    </location>
</feature>
<comment type="similarity">
    <text evidence="1">Belongs to the short-chain dehydrogenases/reductases (SDR) family.</text>
</comment>
<dbReference type="SUPFAM" id="SSF51735">
    <property type="entry name" value="NAD(P)-binding Rossmann-fold domains"/>
    <property type="match status" value="1"/>
</dbReference>
<dbReference type="AlphaFoldDB" id="A0A158QEL5"/>
<dbReference type="Gene3D" id="3.40.50.720">
    <property type="entry name" value="NAD(P)-binding Rossmann-like Domain"/>
    <property type="match status" value="1"/>
</dbReference>
<name>A0A158QEL5_HYMDI</name>
<dbReference type="OrthoDB" id="191139at2759"/>
<gene>
    <name evidence="4" type="ORF">HDID_LOCUS7599</name>
</gene>
<evidence type="ECO:0000313" key="5">
    <source>
        <dbReference type="Proteomes" id="UP000274504"/>
    </source>
</evidence>
<evidence type="ECO:0000256" key="1">
    <source>
        <dbReference type="ARBA" id="ARBA00006484"/>
    </source>
</evidence>
<dbReference type="STRING" id="6216.A0A158QEL5"/>
<accession>A0A158QEL5</accession>
<dbReference type="WBParaSite" id="HDID_0000760101-mRNA-1">
    <property type="protein sequence ID" value="HDID_0000760101-mRNA-1"/>
    <property type="gene ID" value="HDID_0000760101"/>
</dbReference>
<reference evidence="4 5" key="2">
    <citation type="submission" date="2018-11" db="EMBL/GenBank/DDBJ databases">
        <authorList>
            <consortium name="Pathogen Informatics"/>
        </authorList>
    </citation>
    <scope>NUCLEOTIDE SEQUENCE [LARGE SCALE GENOMIC DNA]</scope>
</reference>
<feature type="region of interest" description="Disordered" evidence="3">
    <location>
        <begin position="57"/>
        <end position="107"/>
    </location>
</feature>
<protein>
    <submittedName>
        <fullName evidence="6">HMG box domain-containing protein</fullName>
    </submittedName>
</protein>
<dbReference type="PANTHER" id="PTHR24320">
    <property type="entry name" value="RETINOL DEHYDROGENASE"/>
    <property type="match status" value="1"/>
</dbReference>
<proteinExistence type="inferred from homology"/>
<evidence type="ECO:0000256" key="3">
    <source>
        <dbReference type="SAM" id="MobiDB-lite"/>
    </source>
</evidence>
<dbReference type="InterPro" id="IPR036291">
    <property type="entry name" value="NAD(P)-bd_dom_sf"/>
</dbReference>
<evidence type="ECO:0000256" key="2">
    <source>
        <dbReference type="ARBA" id="ARBA00023002"/>
    </source>
</evidence>
<dbReference type="PANTHER" id="PTHR24320:SF226">
    <property type="entry name" value="RETINOL DEHYDROGENASE 11"/>
    <property type="match status" value="1"/>
</dbReference>
<keyword evidence="2" id="KW-0560">Oxidoreductase</keyword>